<evidence type="ECO:0000313" key="3">
    <source>
        <dbReference type="Proteomes" id="UP000437709"/>
    </source>
</evidence>
<dbReference type="Proteomes" id="UP000437709">
    <property type="component" value="Unassembled WGS sequence"/>
</dbReference>
<dbReference type="AlphaFoldDB" id="A0A6N7ENC6"/>
<accession>A0A6N7ENC6</accession>
<keyword evidence="3" id="KW-1185">Reference proteome</keyword>
<feature type="transmembrane region" description="Helical" evidence="1">
    <location>
        <begin position="20"/>
        <end position="42"/>
    </location>
</feature>
<organism evidence="2 3">
    <name type="scientific">Georgenia subflava</name>
    <dbReference type="NCBI Taxonomy" id="1622177"/>
    <lineage>
        <taxon>Bacteria</taxon>
        <taxon>Bacillati</taxon>
        <taxon>Actinomycetota</taxon>
        <taxon>Actinomycetes</taxon>
        <taxon>Micrococcales</taxon>
        <taxon>Bogoriellaceae</taxon>
        <taxon>Georgenia</taxon>
    </lineage>
</organism>
<comment type="caution">
    <text evidence="2">The sequence shown here is derived from an EMBL/GenBank/DDBJ whole genome shotgun (WGS) entry which is preliminary data.</text>
</comment>
<reference evidence="2 3" key="1">
    <citation type="submission" date="2019-10" db="EMBL/GenBank/DDBJ databases">
        <title>Georgenia wutianyii sp. nov. and Georgenia yuyongxinii sp. nov. isolated from plateau pika (Ochotona curzoniae) in the Qinghai-Tibet plateau of China.</title>
        <authorList>
            <person name="Tian Z."/>
        </authorList>
    </citation>
    <scope>NUCLEOTIDE SEQUENCE [LARGE SCALE GENOMIC DNA]</scope>
    <source>
        <strain evidence="2 3">JCM 19765</strain>
    </source>
</reference>
<keyword evidence="1" id="KW-0472">Membrane</keyword>
<dbReference type="RefSeq" id="WP_152194855.1">
    <property type="nucleotide sequence ID" value="NZ_VUKD01000002.1"/>
</dbReference>
<protein>
    <submittedName>
        <fullName evidence="2">Uncharacterized protein</fullName>
    </submittedName>
</protein>
<sequence>MVGPADPVYDVIVQSDALDYWTAFGTVAAVLVALTFGAVELFRWSRERGERRRDQAQHIAAWREVFVDGPNNDTDVYSVKTHMANTSALPVFDARFYYTSFVHDEDDWVERTWNEAALLPGQHVHTDWEHQQGNPGGGRLVEVTFRDAAGRWWRRDREGTLTELSAKPPGK</sequence>
<proteinExistence type="predicted"/>
<evidence type="ECO:0000313" key="2">
    <source>
        <dbReference type="EMBL" id="MPV36714.1"/>
    </source>
</evidence>
<keyword evidence="1" id="KW-0812">Transmembrane</keyword>
<gene>
    <name evidence="2" type="ORF">GB881_06525</name>
</gene>
<dbReference type="EMBL" id="WHPC01000017">
    <property type="protein sequence ID" value="MPV36714.1"/>
    <property type="molecule type" value="Genomic_DNA"/>
</dbReference>
<evidence type="ECO:0000256" key="1">
    <source>
        <dbReference type="SAM" id="Phobius"/>
    </source>
</evidence>
<keyword evidence="1" id="KW-1133">Transmembrane helix</keyword>
<name>A0A6N7ENC6_9MICO</name>